<proteinExistence type="inferred from homology"/>
<organism evidence="6 7">
    <name type="scientific">Amphiprion ocellaris</name>
    <name type="common">Clown anemonefish</name>
    <dbReference type="NCBI Taxonomy" id="80972"/>
    <lineage>
        <taxon>Eukaryota</taxon>
        <taxon>Metazoa</taxon>
        <taxon>Chordata</taxon>
        <taxon>Craniata</taxon>
        <taxon>Vertebrata</taxon>
        <taxon>Euteleostomi</taxon>
        <taxon>Actinopterygii</taxon>
        <taxon>Neopterygii</taxon>
        <taxon>Teleostei</taxon>
        <taxon>Neoteleostei</taxon>
        <taxon>Acanthomorphata</taxon>
        <taxon>Ovalentaria</taxon>
        <taxon>Pomacentridae</taxon>
        <taxon>Amphiprion</taxon>
    </lineage>
</organism>
<dbReference type="InterPro" id="IPR036465">
    <property type="entry name" value="vWFA_dom_sf"/>
</dbReference>
<sequence length="532" mass="59849">MSNIYESAEATLGFISSPCLTKVELRVACRGIADRDALSKPDPCVVLKMQSHGQWFEVDRTEVIRSSSSPVFSKIFLVDYYFEEVQRLRFELHDISSGNNGLRDADFLGAMECTLGQIVSQRKLTKALLKQGNTVTAEELSGNDDYVELSFSARKLDDKDFFSKSDPFLEIFRINDDGTESLVHRTETVMNNLSPVWKSFKVSLNTLCSGDHDRELKCTVWDWDSNGKHDFIGEFQTTFKEMRAEQEGKQWECINPKYQIKKKNYRNSGTVILNHCKIIKMYSFLDYIMGGCQIQFTVAIDFTASNGDPRNSCSLHYIHPYQPNEYLKALVAVGEICQDYDSDKMFPAFGFGALIPPDFKVGHLGSIYRHLHVFVAGIQGVVEAYQNCLPKIQLYGPTNIAPIIQKISAEEYFILLILTDGVITDMADTREAIVHASHLPMSVIIVGVGNADFTDMQILDGDDGILRSPKGEPVLRDIVQFVPFKDFKHASPAALAKSVLAEVPNQVVDYYNAKGIKPKCMSDYESTRTFSP</sequence>
<evidence type="ECO:0000313" key="7">
    <source>
        <dbReference type="Proteomes" id="UP001501940"/>
    </source>
</evidence>
<dbReference type="Pfam" id="PF07002">
    <property type="entry name" value="Copine"/>
    <property type="match status" value="1"/>
</dbReference>
<protein>
    <recommendedName>
        <fullName evidence="5">C2 domain-containing protein</fullName>
    </recommendedName>
</protein>
<feature type="domain" description="C2" evidence="5">
    <location>
        <begin position="125"/>
        <end position="252"/>
    </location>
</feature>
<dbReference type="PANTHER" id="PTHR10857:SF4">
    <property type="entry name" value="COPINE-4"/>
    <property type="match status" value="1"/>
</dbReference>
<dbReference type="Proteomes" id="UP001501940">
    <property type="component" value="Chromosome 15"/>
</dbReference>
<dbReference type="GO" id="GO:0005886">
    <property type="term" value="C:plasma membrane"/>
    <property type="evidence" value="ECO:0007669"/>
    <property type="project" value="TreeGrafter"/>
</dbReference>
<dbReference type="InterPro" id="IPR035892">
    <property type="entry name" value="C2_domain_sf"/>
</dbReference>
<dbReference type="InterPro" id="IPR045052">
    <property type="entry name" value="Copine"/>
</dbReference>
<dbReference type="FunFam" id="2.60.40.150:FF:000083">
    <property type="entry name" value="Copine 4"/>
    <property type="match status" value="1"/>
</dbReference>
<comment type="similarity">
    <text evidence="1">Belongs to the copine family.</text>
</comment>
<reference evidence="6" key="2">
    <citation type="submission" date="2025-08" db="UniProtKB">
        <authorList>
            <consortium name="Ensembl"/>
        </authorList>
    </citation>
    <scope>IDENTIFICATION</scope>
</reference>
<evidence type="ECO:0000259" key="5">
    <source>
        <dbReference type="PROSITE" id="PS50004"/>
    </source>
</evidence>
<dbReference type="GO" id="GO:0005544">
    <property type="term" value="F:calcium-dependent phospholipid binding"/>
    <property type="evidence" value="ECO:0007669"/>
    <property type="project" value="InterPro"/>
</dbReference>
<reference evidence="6" key="3">
    <citation type="submission" date="2025-09" db="UniProtKB">
        <authorList>
            <consortium name="Ensembl"/>
        </authorList>
    </citation>
    <scope>IDENTIFICATION</scope>
</reference>
<dbReference type="GO" id="GO:0071277">
    <property type="term" value="P:cellular response to calcium ion"/>
    <property type="evidence" value="ECO:0007669"/>
    <property type="project" value="TreeGrafter"/>
</dbReference>
<evidence type="ECO:0000256" key="3">
    <source>
        <dbReference type="ARBA" id="ARBA00022737"/>
    </source>
</evidence>
<evidence type="ECO:0000256" key="2">
    <source>
        <dbReference type="ARBA" id="ARBA00022723"/>
    </source>
</evidence>
<name>A0AAQ5ZYP6_AMPOC</name>
<dbReference type="SMART" id="SM00239">
    <property type="entry name" value="C2"/>
    <property type="match status" value="2"/>
</dbReference>
<evidence type="ECO:0000313" key="6">
    <source>
        <dbReference type="Ensembl" id="ENSAOCP00000069661.1"/>
    </source>
</evidence>
<dbReference type="InterPro" id="IPR002035">
    <property type="entry name" value="VWF_A"/>
</dbReference>
<keyword evidence="7" id="KW-1185">Reference proteome</keyword>
<dbReference type="CDD" id="cd04047">
    <property type="entry name" value="C2B_Copine"/>
    <property type="match status" value="1"/>
</dbReference>
<dbReference type="Pfam" id="PF00168">
    <property type="entry name" value="C2"/>
    <property type="match status" value="2"/>
</dbReference>
<dbReference type="AlphaFoldDB" id="A0AAQ5ZYP6"/>
<dbReference type="SUPFAM" id="SSF49562">
    <property type="entry name" value="C2 domain (Calcium/lipid-binding domain, CaLB)"/>
    <property type="match status" value="2"/>
</dbReference>
<dbReference type="FunFam" id="2.60.40.150:FF:000063">
    <property type="entry name" value="Copine 4"/>
    <property type="match status" value="1"/>
</dbReference>
<keyword evidence="2" id="KW-0479">Metal-binding</keyword>
<dbReference type="SMART" id="SM00327">
    <property type="entry name" value="VWA"/>
    <property type="match status" value="1"/>
</dbReference>
<dbReference type="InterPro" id="IPR000008">
    <property type="entry name" value="C2_dom"/>
</dbReference>
<dbReference type="CDD" id="cd04048">
    <property type="entry name" value="C2A_Copine"/>
    <property type="match status" value="1"/>
</dbReference>
<dbReference type="InterPro" id="IPR010734">
    <property type="entry name" value="Copine_C"/>
</dbReference>
<dbReference type="SUPFAM" id="SSF53300">
    <property type="entry name" value="vWA-like"/>
    <property type="match status" value="1"/>
</dbReference>
<dbReference type="Gene3D" id="2.60.40.150">
    <property type="entry name" value="C2 domain"/>
    <property type="match status" value="2"/>
</dbReference>
<evidence type="ECO:0000256" key="4">
    <source>
        <dbReference type="ARBA" id="ARBA00022837"/>
    </source>
</evidence>
<dbReference type="GO" id="GO:0046872">
    <property type="term" value="F:metal ion binding"/>
    <property type="evidence" value="ECO:0007669"/>
    <property type="project" value="UniProtKB-KW"/>
</dbReference>
<dbReference type="GeneTree" id="ENSGT00940000155519"/>
<dbReference type="Ensembl" id="ENSAOCT00000079296.1">
    <property type="protein sequence ID" value="ENSAOCP00000069661.1"/>
    <property type="gene ID" value="ENSAOCG00000024472.2"/>
</dbReference>
<dbReference type="PANTHER" id="PTHR10857">
    <property type="entry name" value="COPINE"/>
    <property type="match status" value="1"/>
</dbReference>
<feature type="domain" description="C2" evidence="5">
    <location>
        <begin position="1"/>
        <end position="123"/>
    </location>
</feature>
<dbReference type="InterPro" id="IPR037768">
    <property type="entry name" value="C2B_Copine"/>
</dbReference>
<keyword evidence="3" id="KW-0677">Repeat</keyword>
<evidence type="ECO:0000256" key="1">
    <source>
        <dbReference type="ARBA" id="ARBA00009048"/>
    </source>
</evidence>
<dbReference type="PROSITE" id="PS50004">
    <property type="entry name" value="C2"/>
    <property type="match status" value="2"/>
</dbReference>
<keyword evidence="4" id="KW-0106">Calcium</keyword>
<reference evidence="6 7" key="1">
    <citation type="submission" date="2022-01" db="EMBL/GenBank/DDBJ databases">
        <title>A chromosome-scale genome assembly of the false clownfish, Amphiprion ocellaris.</title>
        <authorList>
            <person name="Ryu T."/>
        </authorList>
    </citation>
    <scope>NUCLEOTIDE SEQUENCE [LARGE SCALE GENOMIC DNA]</scope>
</reference>
<accession>A0AAQ5ZYP6</accession>